<keyword evidence="3" id="KW-1185">Reference proteome</keyword>
<feature type="domain" description="DUF58" evidence="1">
    <location>
        <begin position="40"/>
        <end position="266"/>
    </location>
</feature>
<evidence type="ECO:0000259" key="1">
    <source>
        <dbReference type="Pfam" id="PF01882"/>
    </source>
</evidence>
<reference evidence="2 3" key="1">
    <citation type="submission" date="2019-06" db="EMBL/GenBank/DDBJ databases">
        <title>Sequencing the genomes of 1000 actinobacteria strains.</title>
        <authorList>
            <person name="Klenk H.-P."/>
        </authorList>
    </citation>
    <scope>NUCLEOTIDE SEQUENCE [LARGE SCALE GENOMIC DNA]</scope>
    <source>
        <strain evidence="2 3">DSM 43186</strain>
    </source>
</reference>
<dbReference type="SUPFAM" id="SSF53300">
    <property type="entry name" value="vWA-like"/>
    <property type="match status" value="1"/>
</dbReference>
<dbReference type="InterPro" id="IPR002881">
    <property type="entry name" value="DUF58"/>
</dbReference>
<dbReference type="InterPro" id="IPR036465">
    <property type="entry name" value="vWFA_dom_sf"/>
</dbReference>
<dbReference type="AlphaFoldDB" id="A0A543IY59"/>
<dbReference type="Pfam" id="PF01882">
    <property type="entry name" value="DUF58"/>
    <property type="match status" value="1"/>
</dbReference>
<organism evidence="2 3">
    <name type="scientific">Thermopolyspora flexuosa</name>
    <dbReference type="NCBI Taxonomy" id="103836"/>
    <lineage>
        <taxon>Bacteria</taxon>
        <taxon>Bacillati</taxon>
        <taxon>Actinomycetota</taxon>
        <taxon>Actinomycetes</taxon>
        <taxon>Streptosporangiales</taxon>
        <taxon>Streptosporangiaceae</taxon>
        <taxon>Thermopolyspora</taxon>
    </lineage>
</organism>
<sequence>MTSPEYVLRRLELTVVRRLDGLLQGAHQGLLPGPGSELGDSRPYVPGEDDVRRMDWAVTARTTVPHVRDLVADRELETWALADLSASMDFGTADMDKRDLVIAGVGAIGFLSSRVGDRFGAYVIHGGRVHRFPARTGRPGLYALLQTLVAAPRGEVGADAATTLADGIELLSRARRRRGMRVVVSDFLDPVDPRDPYAERPWERPMRRLAARHQVLAIEVIDPRELELPDVGMVTFTDPETGRAATVHLTRRVREAYAEAALLQRESTRRALRRCGVAHLVLRTDRDWIYDIAQFVLRQRRTAHLLRRAPAAGGAGRPSR</sequence>
<evidence type="ECO:0000313" key="3">
    <source>
        <dbReference type="Proteomes" id="UP000319213"/>
    </source>
</evidence>
<dbReference type="OrthoDB" id="9776116at2"/>
<dbReference type="EMBL" id="VFPQ01000001">
    <property type="protein sequence ID" value="TQM75487.1"/>
    <property type="molecule type" value="Genomic_DNA"/>
</dbReference>
<proteinExistence type="predicted"/>
<name>A0A543IY59_9ACTN</name>
<dbReference type="RefSeq" id="WP_142259493.1">
    <property type="nucleotide sequence ID" value="NZ_BMPV01000001.1"/>
</dbReference>
<comment type="caution">
    <text evidence="2">The sequence shown here is derived from an EMBL/GenBank/DDBJ whole genome shotgun (WGS) entry which is preliminary data.</text>
</comment>
<evidence type="ECO:0000313" key="2">
    <source>
        <dbReference type="EMBL" id="TQM75487.1"/>
    </source>
</evidence>
<accession>A0A543IY59</accession>
<gene>
    <name evidence="2" type="ORF">FHX40_2196</name>
</gene>
<protein>
    <submittedName>
        <fullName evidence="2">Uncharacterized protein DUF58</fullName>
    </submittedName>
</protein>
<dbReference type="PANTHER" id="PTHR33608:SF6">
    <property type="entry name" value="BLL2464 PROTEIN"/>
    <property type="match status" value="1"/>
</dbReference>
<dbReference type="Proteomes" id="UP000319213">
    <property type="component" value="Unassembled WGS sequence"/>
</dbReference>
<dbReference type="PANTHER" id="PTHR33608">
    <property type="entry name" value="BLL2464 PROTEIN"/>
    <property type="match status" value="1"/>
</dbReference>